<dbReference type="EC" id="2.1.1.72" evidence="1"/>
<feature type="non-terminal residue" evidence="1">
    <location>
        <position position="121"/>
    </location>
</feature>
<reference evidence="1" key="1">
    <citation type="submission" date="2019-03" db="EMBL/GenBank/DDBJ databases">
        <title>Single cell metagenomics reveals metabolic interactions within the superorganism composed of flagellate Streblomastix strix and complex community of Bacteroidetes bacteria on its surface.</title>
        <authorList>
            <person name="Treitli S.C."/>
            <person name="Kolisko M."/>
            <person name="Husnik F."/>
            <person name="Keeling P."/>
            <person name="Hampl V."/>
        </authorList>
    </citation>
    <scope>NUCLEOTIDE SEQUENCE</scope>
    <source>
        <strain evidence="1">STM</strain>
    </source>
</reference>
<organism evidence="1">
    <name type="scientific">termite gut metagenome</name>
    <dbReference type="NCBI Taxonomy" id="433724"/>
    <lineage>
        <taxon>unclassified sequences</taxon>
        <taxon>metagenomes</taxon>
        <taxon>organismal metagenomes</taxon>
    </lineage>
</organism>
<keyword evidence="1" id="KW-0489">Methyltransferase</keyword>
<protein>
    <submittedName>
        <fullName evidence="1">Putative type I restriction enzymeP M protein</fullName>
        <ecNumber evidence="1">2.1.1.72</ecNumber>
    </submittedName>
</protein>
<dbReference type="EMBL" id="SNRY01009752">
    <property type="protein sequence ID" value="KAA6306646.1"/>
    <property type="molecule type" value="Genomic_DNA"/>
</dbReference>
<evidence type="ECO:0000313" key="1">
    <source>
        <dbReference type="EMBL" id="KAA6306646.1"/>
    </source>
</evidence>
<name>A0A5J4PBC2_9ZZZZ</name>
<sequence length="121" mass="13735">MNYKDLLTTIGFKSQENTVGISSKKYQQSGDYRIEVDFEKNVIDYGNLIGFGSKTTQNFSQAENFVVLECVNRLLEKGYKPQNIILEKTYPAGHGTSGRLDICVTREDNSEYLLIECKTYG</sequence>
<proteinExistence type="predicted"/>
<gene>
    <name evidence="1" type="ORF">EZS27_041692</name>
</gene>
<comment type="caution">
    <text evidence="1">The sequence shown here is derived from an EMBL/GenBank/DDBJ whole genome shotgun (WGS) entry which is preliminary data.</text>
</comment>
<accession>A0A5J4PBC2</accession>
<keyword evidence="1" id="KW-0808">Transferase</keyword>
<dbReference type="GO" id="GO:0009007">
    <property type="term" value="F:site-specific DNA-methyltransferase (adenine-specific) activity"/>
    <property type="evidence" value="ECO:0007669"/>
    <property type="project" value="UniProtKB-EC"/>
</dbReference>
<dbReference type="GO" id="GO:0032259">
    <property type="term" value="P:methylation"/>
    <property type="evidence" value="ECO:0007669"/>
    <property type="project" value="UniProtKB-KW"/>
</dbReference>
<dbReference type="AlphaFoldDB" id="A0A5J4PBC2"/>